<proteinExistence type="predicted"/>
<feature type="region of interest" description="Disordered" evidence="1">
    <location>
        <begin position="1"/>
        <end position="29"/>
    </location>
</feature>
<name>A0ABP1GGR1_9EUKA</name>
<evidence type="ECO:0000313" key="2">
    <source>
        <dbReference type="EMBL" id="CAL5970481.1"/>
    </source>
</evidence>
<protein>
    <submittedName>
        <fullName evidence="2">Hypothetical_protein</fullName>
    </submittedName>
</protein>
<organism evidence="2 3">
    <name type="scientific">Hexamita inflata</name>
    <dbReference type="NCBI Taxonomy" id="28002"/>
    <lineage>
        <taxon>Eukaryota</taxon>
        <taxon>Metamonada</taxon>
        <taxon>Diplomonadida</taxon>
        <taxon>Hexamitidae</taxon>
        <taxon>Hexamitinae</taxon>
        <taxon>Hexamita</taxon>
    </lineage>
</organism>
<feature type="compositionally biased region" description="Low complexity" evidence="1">
    <location>
        <begin position="8"/>
        <end position="19"/>
    </location>
</feature>
<feature type="compositionally biased region" description="Basic and acidic residues" evidence="1">
    <location>
        <begin position="64"/>
        <end position="81"/>
    </location>
</feature>
<sequence>MKIKQKQVQKQQQQQQQQPKPQPVAPKSRISLKSVSSFAFTALGSSAILYSAYQIGSKIYKDYKATHPTEEQQPEQEKPEQQQEPEQQTEQAETQPAPKQEAKPELIKSTNGQVRLAAFNINDEMGEPKDDE</sequence>
<evidence type="ECO:0000256" key="1">
    <source>
        <dbReference type="SAM" id="MobiDB-lite"/>
    </source>
</evidence>
<keyword evidence="3" id="KW-1185">Reference proteome</keyword>
<reference evidence="2 3" key="1">
    <citation type="submission" date="2024-07" db="EMBL/GenBank/DDBJ databases">
        <authorList>
            <person name="Akdeniz Z."/>
        </authorList>
    </citation>
    <scope>NUCLEOTIDE SEQUENCE [LARGE SCALE GENOMIC DNA]</scope>
</reference>
<feature type="compositionally biased region" description="Low complexity" evidence="1">
    <location>
        <begin position="82"/>
        <end position="98"/>
    </location>
</feature>
<feature type="region of interest" description="Disordered" evidence="1">
    <location>
        <begin position="64"/>
        <end position="132"/>
    </location>
</feature>
<evidence type="ECO:0000313" key="3">
    <source>
        <dbReference type="Proteomes" id="UP001642409"/>
    </source>
</evidence>
<dbReference type="EMBL" id="CAXDID020000001">
    <property type="protein sequence ID" value="CAL5970481.1"/>
    <property type="molecule type" value="Genomic_DNA"/>
</dbReference>
<comment type="caution">
    <text evidence="2">The sequence shown here is derived from an EMBL/GenBank/DDBJ whole genome shotgun (WGS) entry which is preliminary data.</text>
</comment>
<accession>A0ABP1GGR1</accession>
<dbReference type="Proteomes" id="UP001642409">
    <property type="component" value="Unassembled WGS sequence"/>
</dbReference>
<gene>
    <name evidence="2" type="ORF">HINF_LOCUS421</name>
</gene>